<keyword evidence="13" id="KW-0460">Magnesium</keyword>
<accession>A0A219B2R0</accession>
<evidence type="ECO:0000256" key="15">
    <source>
        <dbReference type="ARBA" id="ARBA00030048"/>
    </source>
</evidence>
<proteinExistence type="inferred from homology"/>
<comment type="catalytic activity">
    <reaction evidence="18">
        <text>(6S)-5,6,7,8-tetrahydrofolyl-(gamma-L-Glu)(n) + L-glutamate + ATP = (6S)-5,6,7,8-tetrahydrofolyl-(gamma-L-Glu)(n+1) + ADP + phosphate + H(+)</text>
        <dbReference type="Rhea" id="RHEA:10580"/>
        <dbReference type="Rhea" id="RHEA-COMP:14738"/>
        <dbReference type="Rhea" id="RHEA-COMP:14740"/>
        <dbReference type="ChEBI" id="CHEBI:15378"/>
        <dbReference type="ChEBI" id="CHEBI:29985"/>
        <dbReference type="ChEBI" id="CHEBI:30616"/>
        <dbReference type="ChEBI" id="CHEBI:43474"/>
        <dbReference type="ChEBI" id="CHEBI:141005"/>
        <dbReference type="ChEBI" id="CHEBI:456216"/>
        <dbReference type="EC" id="6.3.2.17"/>
    </reaction>
</comment>
<evidence type="ECO:0000256" key="22">
    <source>
        <dbReference type="PIRNR" id="PIRNR001563"/>
    </source>
</evidence>
<name>A0A219B2R0_9SPHN</name>
<evidence type="ECO:0000256" key="19">
    <source>
        <dbReference type="ARBA" id="ARBA00047808"/>
    </source>
</evidence>
<evidence type="ECO:0000256" key="14">
    <source>
        <dbReference type="ARBA" id="ARBA00022909"/>
    </source>
</evidence>
<dbReference type="GO" id="GO:0046656">
    <property type="term" value="P:folic acid biosynthetic process"/>
    <property type="evidence" value="ECO:0007669"/>
    <property type="project" value="UniProtKB-KW"/>
</dbReference>
<dbReference type="FunFam" id="3.40.1190.10:FF:000011">
    <property type="entry name" value="Folylpolyglutamate synthase/dihydrofolate synthase"/>
    <property type="match status" value="1"/>
</dbReference>
<feature type="domain" description="Mur ligase C-terminal" evidence="23">
    <location>
        <begin position="319"/>
        <end position="430"/>
    </location>
</feature>
<evidence type="ECO:0000256" key="12">
    <source>
        <dbReference type="ARBA" id="ARBA00022840"/>
    </source>
</evidence>
<evidence type="ECO:0000256" key="8">
    <source>
        <dbReference type="ARBA" id="ARBA00019357"/>
    </source>
</evidence>
<evidence type="ECO:0000256" key="9">
    <source>
        <dbReference type="ARBA" id="ARBA00022598"/>
    </source>
</evidence>
<comment type="catalytic activity">
    <reaction evidence="19">
        <text>10-formyltetrahydrofolyl-(gamma-L-Glu)(n) + L-glutamate + ATP = 10-formyltetrahydrofolyl-(gamma-L-Glu)(n+1) + ADP + phosphate + H(+)</text>
        <dbReference type="Rhea" id="RHEA:51904"/>
        <dbReference type="Rhea" id="RHEA-COMP:13088"/>
        <dbReference type="Rhea" id="RHEA-COMP:14300"/>
        <dbReference type="ChEBI" id="CHEBI:15378"/>
        <dbReference type="ChEBI" id="CHEBI:29985"/>
        <dbReference type="ChEBI" id="CHEBI:30616"/>
        <dbReference type="ChEBI" id="CHEBI:43474"/>
        <dbReference type="ChEBI" id="CHEBI:134413"/>
        <dbReference type="ChEBI" id="CHEBI:456216"/>
        <dbReference type="EC" id="6.3.2.17"/>
    </reaction>
</comment>
<evidence type="ECO:0000256" key="1">
    <source>
        <dbReference type="ARBA" id="ARBA00001946"/>
    </source>
</evidence>
<evidence type="ECO:0000256" key="5">
    <source>
        <dbReference type="ARBA" id="ARBA00008276"/>
    </source>
</evidence>
<gene>
    <name evidence="24" type="ORF">B5C34_00670</name>
</gene>
<comment type="function">
    <text evidence="2">Functions in two distinct reactions of the de novo folate biosynthetic pathway. Catalyzes the addition of a glutamate residue to dihydropteroate (7,8-dihydropteroate or H2Pte) to form dihydrofolate (7,8-dihydrofolate monoglutamate or H2Pte-Glu). Also catalyzes successive additions of L-glutamate to tetrahydrofolate or 10-formyltetrahydrofolate or 5,10-methylenetetrahydrofolate, leading to folylpolyglutamate derivatives.</text>
</comment>
<comment type="pathway">
    <text evidence="3">Cofactor biosynthesis; tetrahydrofolate biosynthesis; 7,8-dihydrofolate from 2-amino-4-hydroxy-6-hydroxymethyl-7,8-dihydropteridine diphosphate and 4-aminobenzoate: step 2/2.</text>
</comment>
<dbReference type="InterPro" id="IPR036615">
    <property type="entry name" value="Mur_ligase_C_dom_sf"/>
</dbReference>
<evidence type="ECO:0000256" key="7">
    <source>
        <dbReference type="ARBA" id="ARBA00013025"/>
    </source>
</evidence>
<keyword evidence="10" id="KW-0479">Metal-binding</keyword>
<evidence type="ECO:0000256" key="6">
    <source>
        <dbReference type="ARBA" id="ARBA00013023"/>
    </source>
</evidence>
<dbReference type="Gene3D" id="3.40.1190.10">
    <property type="entry name" value="Mur-like, catalytic domain"/>
    <property type="match status" value="1"/>
</dbReference>
<dbReference type="AlphaFoldDB" id="A0A219B2R0"/>
<comment type="catalytic activity">
    <reaction evidence="20">
        <text>(6R)-5,10-methylenetetrahydrofolyl-(gamma-L-Glu)(n) + L-glutamate + ATP = (6R)-5,10-methylenetetrahydrofolyl-(gamma-L-Glu)(n+1) + ADP + phosphate + H(+)</text>
        <dbReference type="Rhea" id="RHEA:51912"/>
        <dbReference type="Rhea" id="RHEA-COMP:13257"/>
        <dbReference type="Rhea" id="RHEA-COMP:13258"/>
        <dbReference type="ChEBI" id="CHEBI:15378"/>
        <dbReference type="ChEBI" id="CHEBI:29985"/>
        <dbReference type="ChEBI" id="CHEBI:30616"/>
        <dbReference type="ChEBI" id="CHEBI:43474"/>
        <dbReference type="ChEBI" id="CHEBI:136572"/>
        <dbReference type="ChEBI" id="CHEBI:456216"/>
        <dbReference type="EC" id="6.3.2.17"/>
    </reaction>
</comment>
<evidence type="ECO:0000313" key="24">
    <source>
        <dbReference type="EMBL" id="OWV32109.1"/>
    </source>
</evidence>
<dbReference type="RefSeq" id="WP_088710907.1">
    <property type="nucleotide sequence ID" value="NZ_NFZT01000001.1"/>
</dbReference>
<keyword evidence="25" id="KW-1185">Reference proteome</keyword>
<keyword evidence="9 22" id="KW-0436">Ligase</keyword>
<evidence type="ECO:0000256" key="11">
    <source>
        <dbReference type="ARBA" id="ARBA00022741"/>
    </source>
</evidence>
<evidence type="ECO:0000256" key="13">
    <source>
        <dbReference type="ARBA" id="ARBA00022842"/>
    </source>
</evidence>
<dbReference type="PROSITE" id="PS01012">
    <property type="entry name" value="FOLYLPOLYGLU_SYNT_2"/>
    <property type="match status" value="1"/>
</dbReference>
<organism evidence="24 25">
    <name type="scientific">Pacificimonas flava</name>
    <dbReference type="NCBI Taxonomy" id="1234595"/>
    <lineage>
        <taxon>Bacteria</taxon>
        <taxon>Pseudomonadati</taxon>
        <taxon>Pseudomonadota</taxon>
        <taxon>Alphaproteobacteria</taxon>
        <taxon>Sphingomonadales</taxon>
        <taxon>Sphingosinicellaceae</taxon>
        <taxon>Pacificimonas</taxon>
    </lineage>
</organism>
<evidence type="ECO:0000256" key="2">
    <source>
        <dbReference type="ARBA" id="ARBA00002714"/>
    </source>
</evidence>
<dbReference type="NCBIfam" id="TIGR01499">
    <property type="entry name" value="folC"/>
    <property type="match status" value="1"/>
</dbReference>
<comment type="catalytic activity">
    <reaction evidence="21">
        <text>7,8-dihydropteroate + L-glutamate + ATP = 7,8-dihydrofolate + ADP + phosphate + H(+)</text>
        <dbReference type="Rhea" id="RHEA:23584"/>
        <dbReference type="ChEBI" id="CHEBI:15378"/>
        <dbReference type="ChEBI" id="CHEBI:17839"/>
        <dbReference type="ChEBI" id="CHEBI:29985"/>
        <dbReference type="ChEBI" id="CHEBI:30616"/>
        <dbReference type="ChEBI" id="CHEBI:43474"/>
        <dbReference type="ChEBI" id="CHEBI:57451"/>
        <dbReference type="ChEBI" id="CHEBI:456216"/>
        <dbReference type="EC" id="6.3.2.12"/>
    </reaction>
</comment>
<protein>
    <recommendedName>
        <fullName evidence="8">Dihydrofolate synthase/folylpolyglutamate synthase</fullName>
        <ecNumber evidence="6">6.3.2.12</ecNumber>
        <ecNumber evidence="7">6.3.2.17</ecNumber>
    </recommendedName>
    <alternativeName>
        <fullName evidence="17">Folylpoly-gamma-glutamate synthetase-dihydrofolate synthetase</fullName>
    </alternativeName>
    <alternativeName>
        <fullName evidence="15">Folylpolyglutamate synthetase</fullName>
    </alternativeName>
    <alternativeName>
        <fullName evidence="16">Tetrahydrofolylpolyglutamate synthase</fullName>
    </alternativeName>
</protein>
<dbReference type="PIRSF" id="PIRSF001563">
    <property type="entry name" value="Folylpolyglu_synth"/>
    <property type="match status" value="1"/>
</dbReference>
<dbReference type="OrthoDB" id="9809356at2"/>
<evidence type="ECO:0000256" key="18">
    <source>
        <dbReference type="ARBA" id="ARBA00047493"/>
    </source>
</evidence>
<dbReference type="Proteomes" id="UP000198462">
    <property type="component" value="Unassembled WGS sequence"/>
</dbReference>
<keyword evidence="14" id="KW-0289">Folate biosynthesis</keyword>
<dbReference type="InterPro" id="IPR018109">
    <property type="entry name" value="Folylpolyglutamate_synth_CS"/>
</dbReference>
<evidence type="ECO:0000313" key="25">
    <source>
        <dbReference type="Proteomes" id="UP000198462"/>
    </source>
</evidence>
<dbReference type="GO" id="GO:0005737">
    <property type="term" value="C:cytoplasm"/>
    <property type="evidence" value="ECO:0007669"/>
    <property type="project" value="TreeGrafter"/>
</dbReference>
<evidence type="ECO:0000256" key="21">
    <source>
        <dbReference type="ARBA" id="ARBA00049161"/>
    </source>
</evidence>
<evidence type="ECO:0000256" key="16">
    <source>
        <dbReference type="ARBA" id="ARBA00030592"/>
    </source>
</evidence>
<keyword evidence="11 22" id="KW-0547">Nucleotide-binding</keyword>
<dbReference type="GO" id="GO:0046872">
    <property type="term" value="F:metal ion binding"/>
    <property type="evidence" value="ECO:0007669"/>
    <property type="project" value="UniProtKB-KW"/>
</dbReference>
<comment type="similarity">
    <text evidence="5 22">Belongs to the folylpolyglutamate synthase family.</text>
</comment>
<dbReference type="InterPro" id="IPR004101">
    <property type="entry name" value="Mur_ligase_C"/>
</dbReference>
<dbReference type="GO" id="GO:0008841">
    <property type="term" value="F:dihydrofolate synthase activity"/>
    <property type="evidence" value="ECO:0007669"/>
    <property type="project" value="UniProtKB-EC"/>
</dbReference>
<comment type="caution">
    <text evidence="24">The sequence shown here is derived from an EMBL/GenBank/DDBJ whole genome shotgun (WGS) entry which is preliminary data.</text>
</comment>
<comment type="pathway">
    <text evidence="4">Cofactor biosynthesis; tetrahydrofolylpolyglutamate biosynthesis.</text>
</comment>
<comment type="cofactor">
    <cofactor evidence="1">
        <name>Mg(2+)</name>
        <dbReference type="ChEBI" id="CHEBI:18420"/>
    </cofactor>
</comment>
<dbReference type="PANTHER" id="PTHR11136">
    <property type="entry name" value="FOLYLPOLYGLUTAMATE SYNTHASE-RELATED"/>
    <property type="match status" value="1"/>
</dbReference>
<evidence type="ECO:0000256" key="3">
    <source>
        <dbReference type="ARBA" id="ARBA00004799"/>
    </source>
</evidence>
<evidence type="ECO:0000256" key="17">
    <source>
        <dbReference type="ARBA" id="ARBA00032510"/>
    </source>
</evidence>
<dbReference type="SUPFAM" id="SSF53623">
    <property type="entry name" value="MurD-like peptide ligases, catalytic domain"/>
    <property type="match status" value="1"/>
</dbReference>
<evidence type="ECO:0000256" key="20">
    <source>
        <dbReference type="ARBA" id="ARBA00049035"/>
    </source>
</evidence>
<dbReference type="Gene3D" id="3.90.190.20">
    <property type="entry name" value="Mur ligase, C-terminal domain"/>
    <property type="match status" value="1"/>
</dbReference>
<dbReference type="EMBL" id="NFZT01000001">
    <property type="protein sequence ID" value="OWV32109.1"/>
    <property type="molecule type" value="Genomic_DNA"/>
</dbReference>
<evidence type="ECO:0000256" key="10">
    <source>
        <dbReference type="ARBA" id="ARBA00022723"/>
    </source>
</evidence>
<dbReference type="InterPro" id="IPR036565">
    <property type="entry name" value="Mur-like_cat_sf"/>
</dbReference>
<sequence length="449" mass="47507">MSEPPIRGDGARSANPDLDRLLVEAQRLHPKKIDLTLDRLRRVLTELGNPEASLPPVFHVAGTNGKGSVSAFLRASLEAGGKSVHVYTSPHLVRFNERVRLGGTLVEDAALMSALSRVMEANGGRPLTFFELTTAAAFLEFARVPADALILEVGLGGRFDATNMVAPAGTAACGLTHISLDHQQFLGDNLVDIAAEKAGIAKAGVPLIAAHHSAPLMHRIAQAADEAGATYLPRGNLWDATFSRNGIDYRDRHGELRLSAPALKGRHQHENAGLAAAMLRHQDKIAVPDSALRAGPRWASWPARLQQLTEGTLIAPLPDGVTVTLDGGHNPGAGAAIGQYLKRRRTRGQRQPVTLIVGMVEGKDVPGFLQQVAPHADRLIAVPITGHVHESPDRIRDVASSLGLTAETAADVTAALSHAGAEGPPRDIMVCGSLYLAGEMLDANGTPPN</sequence>
<dbReference type="EC" id="6.3.2.12" evidence="6"/>
<dbReference type="Pfam" id="PF02875">
    <property type="entry name" value="Mur_ligase_C"/>
    <property type="match status" value="1"/>
</dbReference>
<dbReference type="GO" id="GO:0005524">
    <property type="term" value="F:ATP binding"/>
    <property type="evidence" value="ECO:0007669"/>
    <property type="project" value="UniProtKB-KW"/>
</dbReference>
<dbReference type="SUPFAM" id="SSF53244">
    <property type="entry name" value="MurD-like peptide ligases, peptide-binding domain"/>
    <property type="match status" value="1"/>
</dbReference>
<reference evidence="25" key="1">
    <citation type="submission" date="2017-05" db="EMBL/GenBank/DDBJ databases">
        <authorList>
            <person name="Lin X."/>
        </authorList>
    </citation>
    <scope>NUCLEOTIDE SEQUENCE [LARGE SCALE GENOMIC DNA]</scope>
    <source>
        <strain evidence="25">JLT2012</strain>
    </source>
</reference>
<dbReference type="InterPro" id="IPR001645">
    <property type="entry name" value="Folylpolyglutamate_synth"/>
</dbReference>
<dbReference type="GO" id="GO:0004326">
    <property type="term" value="F:tetrahydrofolylpolyglutamate synthase activity"/>
    <property type="evidence" value="ECO:0007669"/>
    <property type="project" value="UniProtKB-EC"/>
</dbReference>
<evidence type="ECO:0000256" key="4">
    <source>
        <dbReference type="ARBA" id="ARBA00005150"/>
    </source>
</evidence>
<dbReference type="PANTHER" id="PTHR11136:SF0">
    <property type="entry name" value="DIHYDROFOLATE SYNTHETASE-RELATED"/>
    <property type="match status" value="1"/>
</dbReference>
<dbReference type="EC" id="6.3.2.17" evidence="7"/>
<evidence type="ECO:0000259" key="23">
    <source>
        <dbReference type="Pfam" id="PF02875"/>
    </source>
</evidence>
<keyword evidence="12 22" id="KW-0067">ATP-binding</keyword>